<dbReference type="SUPFAM" id="SSF55073">
    <property type="entry name" value="Nucleotide cyclase"/>
    <property type="match status" value="1"/>
</dbReference>
<feature type="transmembrane region" description="Helical" evidence="1">
    <location>
        <begin position="310"/>
        <end position="328"/>
    </location>
</feature>
<dbReference type="InterPro" id="IPR007890">
    <property type="entry name" value="CHASE2"/>
</dbReference>
<keyword evidence="1" id="KW-0812">Transmembrane</keyword>
<dbReference type="Proteomes" id="UP001596473">
    <property type="component" value="Unassembled WGS sequence"/>
</dbReference>
<accession>A0ABW2QYT1</accession>
<keyword evidence="5" id="KW-1185">Reference proteome</keyword>
<dbReference type="InterPro" id="IPR029787">
    <property type="entry name" value="Nucleotide_cyclase"/>
</dbReference>
<dbReference type="PANTHER" id="PTHR43081:SF1">
    <property type="entry name" value="ADENYLATE CYCLASE, TERMINAL-DIFFERENTIATION SPECIFIC"/>
    <property type="match status" value="1"/>
</dbReference>
<dbReference type="PROSITE" id="PS50125">
    <property type="entry name" value="GUANYLATE_CYCLASE_2"/>
    <property type="match status" value="1"/>
</dbReference>
<feature type="chain" id="PRO_5047108198" evidence="2">
    <location>
        <begin position="29"/>
        <end position="624"/>
    </location>
</feature>
<reference evidence="5" key="1">
    <citation type="journal article" date="2019" name="Int. J. Syst. Evol. Microbiol.">
        <title>The Global Catalogue of Microorganisms (GCM) 10K type strain sequencing project: providing services to taxonomists for standard genome sequencing and annotation.</title>
        <authorList>
            <consortium name="The Broad Institute Genomics Platform"/>
            <consortium name="The Broad Institute Genome Sequencing Center for Infectious Disease"/>
            <person name="Wu L."/>
            <person name="Ma J."/>
        </authorList>
    </citation>
    <scope>NUCLEOTIDE SEQUENCE [LARGE SCALE GENOMIC DNA]</scope>
    <source>
        <strain evidence="5">CCUG 62945</strain>
    </source>
</reference>
<evidence type="ECO:0000256" key="1">
    <source>
        <dbReference type="SAM" id="Phobius"/>
    </source>
</evidence>
<dbReference type="Pfam" id="PF00211">
    <property type="entry name" value="Guanylate_cyc"/>
    <property type="match status" value="1"/>
</dbReference>
<dbReference type="InterPro" id="IPR050697">
    <property type="entry name" value="Adenylyl/Guanylyl_Cyclase_3/4"/>
</dbReference>
<organism evidence="4 5">
    <name type="scientific">Iodobacter arcticus</name>
    <dbReference type="NCBI Taxonomy" id="590593"/>
    <lineage>
        <taxon>Bacteria</taxon>
        <taxon>Pseudomonadati</taxon>
        <taxon>Pseudomonadota</taxon>
        <taxon>Betaproteobacteria</taxon>
        <taxon>Neisseriales</taxon>
        <taxon>Chitinibacteraceae</taxon>
        <taxon>Iodobacter</taxon>
    </lineage>
</organism>
<feature type="domain" description="Guanylate cyclase" evidence="3">
    <location>
        <begin position="425"/>
        <end position="561"/>
    </location>
</feature>
<keyword evidence="2" id="KW-0732">Signal</keyword>
<dbReference type="SMART" id="SM01080">
    <property type="entry name" value="CHASE2"/>
    <property type="match status" value="1"/>
</dbReference>
<feature type="transmembrane region" description="Helical" evidence="1">
    <location>
        <begin position="361"/>
        <end position="380"/>
    </location>
</feature>
<dbReference type="Pfam" id="PF05226">
    <property type="entry name" value="CHASE2"/>
    <property type="match status" value="1"/>
</dbReference>
<keyword evidence="1" id="KW-0472">Membrane</keyword>
<dbReference type="PROSITE" id="PS51257">
    <property type="entry name" value="PROKAR_LIPOPROTEIN"/>
    <property type="match status" value="1"/>
</dbReference>
<dbReference type="Gene3D" id="3.30.70.1230">
    <property type="entry name" value="Nucleotide cyclase"/>
    <property type="match status" value="1"/>
</dbReference>
<protein>
    <submittedName>
        <fullName evidence="4">CHASE2 domain-containing protein</fullName>
    </submittedName>
</protein>
<evidence type="ECO:0000313" key="5">
    <source>
        <dbReference type="Proteomes" id="UP001596473"/>
    </source>
</evidence>
<dbReference type="EMBL" id="JBHTBQ010000027">
    <property type="protein sequence ID" value="MFC7420828.1"/>
    <property type="molecule type" value="Genomic_DNA"/>
</dbReference>
<comment type="caution">
    <text evidence="4">The sequence shown here is derived from an EMBL/GenBank/DDBJ whole genome shotgun (WGS) entry which is preliminary data.</text>
</comment>
<dbReference type="PANTHER" id="PTHR43081">
    <property type="entry name" value="ADENYLATE CYCLASE, TERMINAL-DIFFERENTIATION SPECIFIC-RELATED"/>
    <property type="match status" value="1"/>
</dbReference>
<sequence>MHKSIRIVLASCAVIGASCLGLHFCAGADELYRDVFHRLAGARAPASHVVLLTVDDATLAQYPDTPLAFFSPLFARAAQTAIDAGAKVIALDFMLGISAEQWLAEHESPKAGDFDQPIRALIGQESLLLPALKQADRLQLPATAYTIAVPDFDLAHHLGRVDLPADGDGIVRRIPLVWHDEAEGSPVLSMPLLLALRYSNQQAKAKNWHLGGQVIDRSSSPQRIAWLGPPGTVPQIAMHRLLAKQALQDPQVLALKGKALVLGGAYTGMQDWHLTPYGMGMGHALMSGPEILAQSAEMLLSGRRLMTSSIYWQYLSLLLIALSLLYGFILLNHKWLLPTGILILLLPIAVAYLAFLQDLLWPVFPVQIAIASAMLAAILLKLNRAARKQRYLTELFGRFVSPAIVKQMAESDTMPVMGGERVVATVLFCDIRSFTSLSELLKPEDVVELLNAWFERACAIAWQYGGTVDKLIGDAMMVEFGTPLRHLDHAHRAVAAGLALEAAAHEMSAWVDQRFPAHSFSDFAIGVGLHTGPLVIGNIGSSLKTDYTAIGDTVNVAARLEGLGKTLGCVVVASHETVQAVAGIVTGDATTLLVKGRAEPVVVYAVHGLGMASNKEQEHEMDSR</sequence>
<evidence type="ECO:0000256" key="2">
    <source>
        <dbReference type="SAM" id="SignalP"/>
    </source>
</evidence>
<gene>
    <name evidence="4" type="ORF">ACFQNF_13245</name>
</gene>
<feature type="transmembrane region" description="Helical" evidence="1">
    <location>
        <begin position="335"/>
        <end position="355"/>
    </location>
</feature>
<dbReference type="CDD" id="cd07302">
    <property type="entry name" value="CHD"/>
    <property type="match status" value="1"/>
</dbReference>
<dbReference type="SMART" id="SM00044">
    <property type="entry name" value="CYCc"/>
    <property type="match status" value="1"/>
</dbReference>
<name>A0ABW2QYT1_9NEIS</name>
<feature type="signal peptide" evidence="2">
    <location>
        <begin position="1"/>
        <end position="28"/>
    </location>
</feature>
<keyword evidence="1" id="KW-1133">Transmembrane helix</keyword>
<dbReference type="RefSeq" id="WP_380188423.1">
    <property type="nucleotide sequence ID" value="NZ_JBHTBQ010000027.1"/>
</dbReference>
<evidence type="ECO:0000313" key="4">
    <source>
        <dbReference type="EMBL" id="MFC7420828.1"/>
    </source>
</evidence>
<evidence type="ECO:0000259" key="3">
    <source>
        <dbReference type="PROSITE" id="PS50125"/>
    </source>
</evidence>
<dbReference type="InterPro" id="IPR001054">
    <property type="entry name" value="A/G_cyclase"/>
</dbReference>
<proteinExistence type="predicted"/>